<dbReference type="Pfam" id="PF00717">
    <property type="entry name" value="Peptidase_S24"/>
    <property type="match status" value="1"/>
</dbReference>
<organism evidence="3 4">
    <name type="scientific">Desulfotruncus arcticus DSM 17038</name>
    <dbReference type="NCBI Taxonomy" id="1121424"/>
    <lineage>
        <taxon>Bacteria</taxon>
        <taxon>Bacillati</taxon>
        <taxon>Bacillota</taxon>
        <taxon>Clostridia</taxon>
        <taxon>Eubacteriales</taxon>
        <taxon>Desulfallaceae</taxon>
        <taxon>Desulfotruncus</taxon>
    </lineage>
</organism>
<feature type="region of interest" description="Disordered" evidence="1">
    <location>
        <begin position="1"/>
        <end position="23"/>
    </location>
</feature>
<evidence type="ECO:0000313" key="3">
    <source>
        <dbReference type="EMBL" id="SFG62789.1"/>
    </source>
</evidence>
<dbReference type="InterPro" id="IPR015927">
    <property type="entry name" value="Peptidase_S24_S26A/B/C"/>
</dbReference>
<dbReference type="Gene3D" id="2.10.109.10">
    <property type="entry name" value="Umud Fragment, subunit A"/>
    <property type="match status" value="1"/>
</dbReference>
<dbReference type="STRING" id="341036.SAMN05660649_02181"/>
<proteinExistence type="predicted"/>
<evidence type="ECO:0000313" key="4">
    <source>
        <dbReference type="Proteomes" id="UP000199337"/>
    </source>
</evidence>
<dbReference type="PANTHER" id="PTHR33516">
    <property type="entry name" value="LEXA REPRESSOR"/>
    <property type="match status" value="1"/>
</dbReference>
<dbReference type="AlphaFoldDB" id="A0A1I2TFE4"/>
<dbReference type="InterPro" id="IPR036286">
    <property type="entry name" value="LexA/Signal_pep-like_sf"/>
</dbReference>
<evidence type="ECO:0000259" key="2">
    <source>
        <dbReference type="Pfam" id="PF00717"/>
    </source>
</evidence>
<dbReference type="Proteomes" id="UP000199337">
    <property type="component" value="Unassembled WGS sequence"/>
</dbReference>
<gene>
    <name evidence="3" type="ORF">SAMN05660649_02181</name>
</gene>
<name>A0A1I2TFE4_9FIRM</name>
<feature type="domain" description="Peptidase S24/S26A/S26B/S26C" evidence="2">
    <location>
        <begin position="21"/>
        <end position="77"/>
    </location>
</feature>
<accession>A0A1I2TFE4</accession>
<dbReference type="EMBL" id="FOOX01000007">
    <property type="protein sequence ID" value="SFG62789.1"/>
    <property type="molecule type" value="Genomic_DNA"/>
</dbReference>
<protein>
    <submittedName>
        <fullName evidence="3">Peptidase S24-like</fullName>
    </submittedName>
</protein>
<evidence type="ECO:0000256" key="1">
    <source>
        <dbReference type="SAM" id="MobiDB-lite"/>
    </source>
</evidence>
<dbReference type="RefSeq" id="WP_165613473.1">
    <property type="nucleotide sequence ID" value="NZ_FOOX01000007.1"/>
</dbReference>
<reference evidence="4" key="1">
    <citation type="submission" date="2016-10" db="EMBL/GenBank/DDBJ databases">
        <authorList>
            <person name="Varghese N."/>
            <person name="Submissions S."/>
        </authorList>
    </citation>
    <scope>NUCLEOTIDE SEQUENCE [LARGE SCALE GENOMIC DNA]</scope>
    <source>
        <strain evidence="4">DSM 17038</strain>
    </source>
</reference>
<dbReference type="PANTHER" id="PTHR33516:SF2">
    <property type="entry name" value="LEXA REPRESSOR-RELATED"/>
    <property type="match status" value="1"/>
</dbReference>
<keyword evidence="4" id="KW-1185">Reference proteome</keyword>
<dbReference type="SUPFAM" id="SSF51306">
    <property type="entry name" value="LexA/Signal peptidase"/>
    <property type="match status" value="1"/>
</dbReference>
<dbReference type="InterPro" id="IPR050077">
    <property type="entry name" value="LexA_repressor"/>
</dbReference>
<sequence length="138" mass="15807">MAKRSDWRRSGAKYTSGGLGPERNAQSGQIVTALVNHNETTLKYFIKENDRTILRAANPNYDDIELKAEDQIQGVVIKVLKDPPPVNAYREFIYLKEGHNQEWNQVIEDAISYGIKPEQVRNMMEVQWGMLQKMLGKA</sequence>